<reference evidence="7" key="1">
    <citation type="submission" date="2018-02" db="EMBL/GenBank/DDBJ databases">
        <authorList>
            <person name="Cohen D.B."/>
            <person name="Kent A.D."/>
        </authorList>
    </citation>
    <scope>NUCLEOTIDE SEQUENCE</scope>
</reference>
<dbReference type="GO" id="GO:0005634">
    <property type="term" value="C:nucleus"/>
    <property type="evidence" value="ECO:0007669"/>
    <property type="project" value="UniProtKB-SubCell"/>
</dbReference>
<comment type="subcellular location">
    <subcellularLocation>
        <location evidence="1">Nucleus</location>
    </subcellularLocation>
</comment>
<keyword evidence="5" id="KW-0539">Nucleus</keyword>
<evidence type="ECO:0000256" key="4">
    <source>
        <dbReference type="ARBA" id="ARBA00023163"/>
    </source>
</evidence>
<feature type="domain" description="BHLH" evidence="6">
    <location>
        <begin position="59"/>
        <end position="108"/>
    </location>
</feature>
<evidence type="ECO:0000313" key="7">
    <source>
        <dbReference type="EMBL" id="SPD33711.1"/>
    </source>
</evidence>
<evidence type="ECO:0000256" key="1">
    <source>
        <dbReference type="ARBA" id="ARBA00004123"/>
    </source>
</evidence>
<keyword evidence="3" id="KW-0238">DNA-binding</keyword>
<keyword evidence="2" id="KW-0805">Transcription regulation</keyword>
<dbReference type="Gene3D" id="4.10.280.10">
    <property type="entry name" value="Helix-loop-helix DNA-binding domain"/>
    <property type="match status" value="1"/>
</dbReference>
<proteinExistence type="predicted"/>
<keyword evidence="4" id="KW-0804">Transcription</keyword>
<dbReference type="AlphaFoldDB" id="A0A2N9JB81"/>
<evidence type="ECO:0000256" key="3">
    <source>
        <dbReference type="ARBA" id="ARBA00023125"/>
    </source>
</evidence>
<dbReference type="InterPro" id="IPR036638">
    <property type="entry name" value="HLH_DNA-bd_sf"/>
</dbReference>
<dbReference type="SMART" id="SM00353">
    <property type="entry name" value="HLH"/>
    <property type="match status" value="1"/>
</dbReference>
<dbReference type="EMBL" id="OIVN01006469">
    <property type="protein sequence ID" value="SPD33711.1"/>
    <property type="molecule type" value="Genomic_DNA"/>
</dbReference>
<gene>
    <name evidence="7" type="ORF">FSB_LOCUS61593</name>
</gene>
<dbReference type="PANTHER" id="PTHR45844">
    <property type="entry name" value="TRANSCRIPTION FACTOR BHLH30"/>
    <property type="match status" value="1"/>
</dbReference>
<dbReference type="PANTHER" id="PTHR45844:SF9">
    <property type="entry name" value="OS09G0463900 PROTEIN"/>
    <property type="match status" value="1"/>
</dbReference>
<dbReference type="GO" id="GO:0046983">
    <property type="term" value="F:protein dimerization activity"/>
    <property type="evidence" value="ECO:0007669"/>
    <property type="project" value="InterPro"/>
</dbReference>
<dbReference type="InterPro" id="IPR045847">
    <property type="entry name" value="AIG1-like"/>
</dbReference>
<dbReference type="PROSITE" id="PS50888">
    <property type="entry name" value="BHLH"/>
    <property type="match status" value="1"/>
</dbReference>
<dbReference type="GO" id="GO:0003700">
    <property type="term" value="F:DNA-binding transcription factor activity"/>
    <property type="evidence" value="ECO:0007669"/>
    <property type="project" value="InterPro"/>
</dbReference>
<evidence type="ECO:0000256" key="2">
    <source>
        <dbReference type="ARBA" id="ARBA00023015"/>
    </source>
</evidence>
<evidence type="ECO:0000256" key="5">
    <source>
        <dbReference type="ARBA" id="ARBA00023242"/>
    </source>
</evidence>
<evidence type="ECO:0000259" key="6">
    <source>
        <dbReference type="PROSITE" id="PS50888"/>
    </source>
</evidence>
<name>A0A2N9JB81_FAGSY</name>
<dbReference type="GO" id="GO:0003677">
    <property type="term" value="F:DNA binding"/>
    <property type="evidence" value="ECO:0007669"/>
    <property type="project" value="UniProtKB-KW"/>
</dbReference>
<accession>A0A2N9JB81</accession>
<dbReference type="SUPFAM" id="SSF47459">
    <property type="entry name" value="HLH, helix-loop-helix DNA-binding domain"/>
    <property type="match status" value="1"/>
</dbReference>
<sequence length="246" mass="26923">MGSEFQRLFDPFSHSGFNGVLRGGSPLSHSLVLDSEKGELVKAPARVGKKGVSEAKALAALKSHSEAERRRRERINTHLSSLRSLVPSNEKMDKATLLAEVISQVKELKKDAAEASQGILIATDDDEVRVELCEDGAEGAVSYRASICCDYRPQLLTDLGQAIDALQLEMQKAEISTLGNRVKNAFVYTCCKGENMEQCQSMASDVHQALISVLEKGSALPEYSPRTLPCKRRRTNTFFDNSTSSS</sequence>
<protein>
    <recommendedName>
        <fullName evidence="6">BHLH domain-containing protein</fullName>
    </recommendedName>
</protein>
<dbReference type="Pfam" id="PF00010">
    <property type="entry name" value="HLH"/>
    <property type="match status" value="1"/>
</dbReference>
<dbReference type="InterPro" id="IPR011598">
    <property type="entry name" value="bHLH_dom"/>
</dbReference>
<organism evidence="7">
    <name type="scientific">Fagus sylvatica</name>
    <name type="common">Beechnut</name>
    <dbReference type="NCBI Taxonomy" id="28930"/>
    <lineage>
        <taxon>Eukaryota</taxon>
        <taxon>Viridiplantae</taxon>
        <taxon>Streptophyta</taxon>
        <taxon>Embryophyta</taxon>
        <taxon>Tracheophyta</taxon>
        <taxon>Spermatophyta</taxon>
        <taxon>Magnoliopsida</taxon>
        <taxon>eudicotyledons</taxon>
        <taxon>Gunneridae</taxon>
        <taxon>Pentapetalae</taxon>
        <taxon>rosids</taxon>
        <taxon>fabids</taxon>
        <taxon>Fagales</taxon>
        <taxon>Fagaceae</taxon>
        <taxon>Fagus</taxon>
    </lineage>
</organism>